<protein>
    <submittedName>
        <fullName evidence="2">Ca2+/H+ antiporter (TMEM165/GDT1 family)</fullName>
    </submittedName>
</protein>
<name>A0A6I4UI63_9SPHN</name>
<evidence type="ECO:0000313" key="4">
    <source>
        <dbReference type="Proteomes" id="UP000430021"/>
    </source>
</evidence>
<feature type="transmembrane region" description="Helical" evidence="1">
    <location>
        <begin position="67"/>
        <end position="89"/>
    </location>
</feature>
<keyword evidence="5" id="KW-1185">Reference proteome</keyword>
<dbReference type="RefSeq" id="WP_160760260.1">
    <property type="nucleotide sequence ID" value="NZ_BAAADZ010000002.1"/>
</dbReference>
<evidence type="ECO:0000256" key="1">
    <source>
        <dbReference type="SAM" id="Phobius"/>
    </source>
</evidence>
<gene>
    <name evidence="2" type="ORF">FHS52_000097</name>
    <name evidence="3" type="ORF">GRI59_06115</name>
</gene>
<evidence type="ECO:0000313" key="3">
    <source>
        <dbReference type="EMBL" id="MXP38188.1"/>
    </source>
</evidence>
<dbReference type="Proteomes" id="UP000548685">
    <property type="component" value="Unassembled WGS sequence"/>
</dbReference>
<dbReference type="Proteomes" id="UP000430021">
    <property type="component" value="Unassembled WGS sequence"/>
</dbReference>
<evidence type="ECO:0000313" key="5">
    <source>
        <dbReference type="Proteomes" id="UP000548685"/>
    </source>
</evidence>
<organism evidence="3 4">
    <name type="scientific">Erythrobacter ramosus</name>
    <dbReference type="NCBI Taxonomy" id="35811"/>
    <lineage>
        <taxon>Bacteria</taxon>
        <taxon>Pseudomonadati</taxon>
        <taxon>Pseudomonadota</taxon>
        <taxon>Alphaproteobacteria</taxon>
        <taxon>Sphingomonadales</taxon>
        <taxon>Erythrobacteraceae</taxon>
        <taxon>Erythrobacter/Porphyrobacter group</taxon>
        <taxon>Erythrobacter</taxon>
    </lineage>
</organism>
<accession>A0A6I4UI63</accession>
<keyword evidence="1" id="KW-0812">Transmembrane</keyword>
<reference evidence="2 5" key="2">
    <citation type="submission" date="2020-08" db="EMBL/GenBank/DDBJ databases">
        <title>Genomic Encyclopedia of Type Strains, Phase IV (KMG-IV): sequencing the most valuable type-strain genomes for metagenomic binning, comparative biology and taxonomic classification.</title>
        <authorList>
            <person name="Goeker M."/>
        </authorList>
    </citation>
    <scope>NUCLEOTIDE SEQUENCE [LARGE SCALE GENOMIC DNA]</scope>
    <source>
        <strain evidence="2 5">DSM 8510</strain>
    </source>
</reference>
<keyword evidence="1" id="KW-1133">Transmembrane helix</keyword>
<keyword evidence="1" id="KW-0472">Membrane</keyword>
<reference evidence="3 4" key="1">
    <citation type="submission" date="2019-12" db="EMBL/GenBank/DDBJ databases">
        <title>Genomic-based taxomic classification of the family Erythrobacteraceae.</title>
        <authorList>
            <person name="Xu L."/>
        </authorList>
    </citation>
    <scope>NUCLEOTIDE SEQUENCE [LARGE SCALE GENOMIC DNA]</scope>
    <source>
        <strain evidence="3 4">JCM 10282</strain>
    </source>
</reference>
<feature type="transmembrane region" description="Helical" evidence="1">
    <location>
        <begin position="119"/>
        <end position="150"/>
    </location>
</feature>
<feature type="transmembrane region" description="Helical" evidence="1">
    <location>
        <begin position="37"/>
        <end position="55"/>
    </location>
</feature>
<dbReference type="EMBL" id="WTYB01000001">
    <property type="protein sequence ID" value="MXP38188.1"/>
    <property type="molecule type" value="Genomic_DNA"/>
</dbReference>
<dbReference type="EMBL" id="JACICE010000001">
    <property type="protein sequence ID" value="MBB3774154.1"/>
    <property type="molecule type" value="Genomic_DNA"/>
</dbReference>
<evidence type="ECO:0000313" key="2">
    <source>
        <dbReference type="EMBL" id="MBB3774154.1"/>
    </source>
</evidence>
<dbReference type="OrthoDB" id="7502135at2"/>
<comment type="caution">
    <text evidence="3">The sequence shown here is derived from an EMBL/GenBank/DDBJ whole genome shotgun (WGS) entry which is preliminary data.</text>
</comment>
<sequence>MDGFLIALLLVFALAMGGRDQWLVAHCADALERSTALLAVAVLCACLSAGVMAWIGAEFAELLPRRAAQMLVAFALAIAAAELALPVHLKPPQEPTRSLGAIAIVLLARQIGDGARFAVFALAAWTVVPVAAGLGGAMGGAAAVAIGWSVGSETLARWPLRIGRLVLAGCLMIAALFIGLNARFAAF</sequence>
<proteinExistence type="predicted"/>
<feature type="transmembrane region" description="Helical" evidence="1">
    <location>
        <begin position="162"/>
        <end position="182"/>
    </location>
</feature>
<dbReference type="AlphaFoldDB" id="A0A6I4UI63"/>